<evidence type="ECO:0008006" key="4">
    <source>
        <dbReference type="Google" id="ProtNLM"/>
    </source>
</evidence>
<gene>
    <name evidence="2" type="ORF">SAMN05421739_104362</name>
</gene>
<accession>A0A1I2VVW8</accession>
<sequence>MKTIGCIILLYLCLALMVSGCNKTAPVPACTMAEVVAQDCAPGWFILKLEDDTEDVATKAGSYVGQLHGGYVTTSNLPEQYRQPGQKVSLRLELNGSDGPRCTANAMLYPPVRVAGVCSEPGAS</sequence>
<name>A0A1I2VVW8_9BACT</name>
<dbReference type="STRING" id="1436961.SAMN05421739_104362"/>
<protein>
    <recommendedName>
        <fullName evidence="4">Lipoprotein</fullName>
    </recommendedName>
</protein>
<organism evidence="2 3">
    <name type="scientific">Pontibacter chinhatensis</name>
    <dbReference type="NCBI Taxonomy" id="1436961"/>
    <lineage>
        <taxon>Bacteria</taxon>
        <taxon>Pseudomonadati</taxon>
        <taxon>Bacteroidota</taxon>
        <taxon>Cytophagia</taxon>
        <taxon>Cytophagales</taxon>
        <taxon>Hymenobacteraceae</taxon>
        <taxon>Pontibacter</taxon>
    </lineage>
</organism>
<dbReference type="PROSITE" id="PS51257">
    <property type="entry name" value="PROKAR_LIPOPROTEIN"/>
    <property type="match status" value="1"/>
</dbReference>
<reference evidence="3" key="1">
    <citation type="submission" date="2016-10" db="EMBL/GenBank/DDBJ databases">
        <authorList>
            <person name="Varghese N."/>
            <person name="Submissions S."/>
        </authorList>
    </citation>
    <scope>NUCLEOTIDE SEQUENCE [LARGE SCALE GENOMIC DNA]</scope>
    <source>
        <strain evidence="3">LP51</strain>
    </source>
</reference>
<dbReference type="RefSeq" id="WP_092102493.1">
    <property type="nucleotide sequence ID" value="NZ_FOOT01000004.1"/>
</dbReference>
<keyword evidence="1" id="KW-0732">Signal</keyword>
<dbReference type="AlphaFoldDB" id="A0A1I2VVW8"/>
<dbReference type="Proteomes" id="UP000198724">
    <property type="component" value="Unassembled WGS sequence"/>
</dbReference>
<evidence type="ECO:0000256" key="1">
    <source>
        <dbReference type="SAM" id="SignalP"/>
    </source>
</evidence>
<evidence type="ECO:0000313" key="2">
    <source>
        <dbReference type="EMBL" id="SFG92589.1"/>
    </source>
</evidence>
<proteinExistence type="predicted"/>
<dbReference type="EMBL" id="FOOT01000004">
    <property type="protein sequence ID" value="SFG92589.1"/>
    <property type="molecule type" value="Genomic_DNA"/>
</dbReference>
<feature type="signal peptide" evidence="1">
    <location>
        <begin position="1"/>
        <end position="24"/>
    </location>
</feature>
<feature type="chain" id="PRO_5011487172" description="Lipoprotein" evidence="1">
    <location>
        <begin position="25"/>
        <end position="124"/>
    </location>
</feature>
<keyword evidence="3" id="KW-1185">Reference proteome</keyword>
<dbReference type="OrthoDB" id="853431at2"/>
<evidence type="ECO:0000313" key="3">
    <source>
        <dbReference type="Proteomes" id="UP000198724"/>
    </source>
</evidence>